<dbReference type="EMBL" id="VSRR010023869">
    <property type="protein sequence ID" value="MPC65806.1"/>
    <property type="molecule type" value="Genomic_DNA"/>
</dbReference>
<feature type="compositionally biased region" description="Basic and acidic residues" evidence="1">
    <location>
        <begin position="43"/>
        <end position="55"/>
    </location>
</feature>
<evidence type="ECO:0000256" key="1">
    <source>
        <dbReference type="SAM" id="MobiDB-lite"/>
    </source>
</evidence>
<organism evidence="2 3">
    <name type="scientific">Portunus trituberculatus</name>
    <name type="common">Swimming crab</name>
    <name type="synonym">Neptunus trituberculatus</name>
    <dbReference type="NCBI Taxonomy" id="210409"/>
    <lineage>
        <taxon>Eukaryota</taxon>
        <taxon>Metazoa</taxon>
        <taxon>Ecdysozoa</taxon>
        <taxon>Arthropoda</taxon>
        <taxon>Crustacea</taxon>
        <taxon>Multicrustacea</taxon>
        <taxon>Malacostraca</taxon>
        <taxon>Eumalacostraca</taxon>
        <taxon>Eucarida</taxon>
        <taxon>Decapoda</taxon>
        <taxon>Pleocyemata</taxon>
        <taxon>Brachyura</taxon>
        <taxon>Eubrachyura</taxon>
        <taxon>Portunoidea</taxon>
        <taxon>Portunidae</taxon>
        <taxon>Portuninae</taxon>
        <taxon>Portunus</taxon>
    </lineage>
</organism>
<feature type="compositionally biased region" description="Basic and acidic residues" evidence="1">
    <location>
        <begin position="65"/>
        <end position="81"/>
    </location>
</feature>
<feature type="region of interest" description="Disordered" evidence="1">
    <location>
        <begin position="138"/>
        <end position="159"/>
    </location>
</feature>
<accession>A0A5B7H781</accession>
<comment type="caution">
    <text evidence="2">The sequence shown here is derived from an EMBL/GenBank/DDBJ whole genome shotgun (WGS) entry which is preliminary data.</text>
</comment>
<evidence type="ECO:0000313" key="2">
    <source>
        <dbReference type="EMBL" id="MPC65806.1"/>
    </source>
</evidence>
<sequence length="202" mass="22092">MVQDCLQRALLGWRGVPALGAPRKLLIQTLIFGNLDLEGSSRGTEKQREEKHENQEEQEDGATCRGEKFGEQNGRERRGSAREGAPIPDRQRPGVASVASAAQSNLQAEFAVKRKISSTIEVLRLNTPLRTVRAAATHPVSPAVPHPSQTPPTPHPSLNLSPVLPLPTLRPPTSTVAAFRTIDEKLQRNQHVSGGHFPARHR</sequence>
<evidence type="ECO:0000313" key="3">
    <source>
        <dbReference type="Proteomes" id="UP000324222"/>
    </source>
</evidence>
<name>A0A5B7H781_PORTR</name>
<dbReference type="Proteomes" id="UP000324222">
    <property type="component" value="Unassembled WGS sequence"/>
</dbReference>
<dbReference type="AlphaFoldDB" id="A0A5B7H781"/>
<protein>
    <submittedName>
        <fullName evidence="2">Uncharacterized protein</fullName>
    </submittedName>
</protein>
<proteinExistence type="predicted"/>
<gene>
    <name evidence="2" type="ORF">E2C01_059942</name>
</gene>
<feature type="region of interest" description="Disordered" evidence="1">
    <location>
        <begin position="38"/>
        <end position="100"/>
    </location>
</feature>
<reference evidence="2 3" key="1">
    <citation type="submission" date="2019-05" db="EMBL/GenBank/DDBJ databases">
        <title>Another draft genome of Portunus trituberculatus and its Hox gene families provides insights of decapod evolution.</title>
        <authorList>
            <person name="Jeong J.-H."/>
            <person name="Song I."/>
            <person name="Kim S."/>
            <person name="Choi T."/>
            <person name="Kim D."/>
            <person name="Ryu S."/>
            <person name="Kim W."/>
        </authorList>
    </citation>
    <scope>NUCLEOTIDE SEQUENCE [LARGE SCALE GENOMIC DNA]</scope>
    <source>
        <tissue evidence="2">Muscle</tissue>
    </source>
</reference>
<keyword evidence="3" id="KW-1185">Reference proteome</keyword>
<feature type="compositionally biased region" description="Pro residues" evidence="1">
    <location>
        <begin position="142"/>
        <end position="155"/>
    </location>
</feature>